<name>A0A391NST4_9EUKA</name>
<evidence type="ECO:0000256" key="4">
    <source>
        <dbReference type="ARBA" id="ARBA00022695"/>
    </source>
</evidence>
<evidence type="ECO:0000256" key="8">
    <source>
        <dbReference type="ARBA" id="ARBA00049244"/>
    </source>
</evidence>
<dbReference type="PRINTS" id="PR00106">
    <property type="entry name" value="DNAPOLB"/>
</dbReference>
<evidence type="ECO:0000256" key="7">
    <source>
        <dbReference type="ARBA" id="ARBA00023125"/>
    </source>
</evidence>
<keyword evidence="11" id="KW-1185">Reference proteome</keyword>
<dbReference type="GO" id="GO:0000166">
    <property type="term" value="F:nucleotide binding"/>
    <property type="evidence" value="ECO:0007669"/>
    <property type="project" value="InterPro"/>
</dbReference>
<dbReference type="SUPFAM" id="SSF56672">
    <property type="entry name" value="DNA/RNA polymerases"/>
    <property type="match status" value="1"/>
</dbReference>
<comment type="catalytic activity">
    <reaction evidence="8">
        <text>DNA(n) + a 2'-deoxyribonucleoside 5'-triphosphate = DNA(n+1) + diphosphate</text>
        <dbReference type="Rhea" id="RHEA:22508"/>
        <dbReference type="Rhea" id="RHEA-COMP:17339"/>
        <dbReference type="Rhea" id="RHEA-COMP:17340"/>
        <dbReference type="ChEBI" id="CHEBI:33019"/>
        <dbReference type="ChEBI" id="CHEBI:61560"/>
        <dbReference type="ChEBI" id="CHEBI:173112"/>
        <dbReference type="EC" id="2.7.7.7"/>
    </reaction>
</comment>
<sequence length="1396" mass="162501">MGHMSDFHTELERNIVQKVRVLDSHLNRKRGHYKPTTLKTVEELIGVLVETAAKLDDIALLNVKYYMFEHGKNLKTSTTHIPLTYINRNHIYDIVTQGPQSVVKDKKSGSDVQQHVTFCFPSDLSVTFQSKFMQKTRNTHSGGYMRYTIKEKYWPLYDALNVNGLMVDLQIYKTPLINAPRFEKKGECRETDPTVYLDDNIPCFANSIGPELASQLGEYRKERQIPRNRLNDIYALIDRNINLHYIKTENKKDQETGKKTVIKKSDVQRFPDDAEKRAVLKFTNGMPEAQEREWIDVCLYEDHYFKYYTVPYFGCAIDHPDALLEKYNKYPAKFDMTKMTKWTKARGVHYDRSKIKATNQYTTLKLVHDMMEAGWFERIGFNKNAMSFLDKDDEEFKLLPEHFEGTAMKWMVPSRHSDKEGKEYVPPTEREMRDKHIKVSLDIESGINVQKEERHIKDRHQPISIGITREYEDWAFPYPLKYTTTSFRIKAPRTEKSCNLHIKDLVRKAFNHLTFRRTDPEKTHPLYDEEGNLLSNEPEWIPLTEKEQKKKVFVFIHNMKYDLSVLLPYFPNQGVTFTGMNTKDGAYYTFEFMYGGRRIVFVDSFKMISEPLSKFGKMFHLDQDKDICPYTLYTGDVVYKDSVPIEDLLPEHFNKQSEYDQMMVRLAMEQLEKTNQSVSEYYDGEDETMLKRLTEEGLSLKFKPEKHQTDIYNANRKVLRKRFEDRKVEDLKEYGKLMQQLRDLYTPAEKELKAQYSAMMKRILAGTVFRHMDYLDKYMRLDCEVLIKGVRARDTTLKAIIREITQQSKVRDLNPEYLKKLSYMDTLGCYTAASFAHHTMLYSGAYNNHMAFSGPLRKWLDRVIGGRTTLACPEGEEIPMRHITKSEGESGVEIKTHTKTHNIRQLKGKSTIQNNALTIATRVAHHHGFKLCDADATSLYPTAMANLEYFPVGAPVLFTGAALEELQEKPYYVAEVRLKESTYKMPEGRKTDRDWACARQYYDIPLLCYKDNGVLNWFNKLPKKIKVTQTDKGEREIEYIPNDTTFTLDRATFEDLKRHNVFLSEDFELVQGIYWENKDPSISGGLTNDARVLKDTIDSLFSRRLALKAKMKTAKDGSDEYVAADALQGAMKLVMNSSYGKLAMAASDSELRLIEYKDGEGNITEKYQRFLTKNRESIKDFTPLDGGNVMKVTLYANSYESYNSAHLAQCVLANSKVIMNRVTCLFPRNTIVYTDTDSIQCDLDAFEAVQEAFMELYEYKLTGEKMLNFHNDVDKYCKEEVQYCSWGIYVAKKCYVTDKRNDTNIHLDPEDESRYHIRYKGVPKKELKVERQLPDPMGMYTKMVTGEYAPVPTVSHIEDGKPVYDYGDCFQVAFRAFDITAKSEVNTIERSRMFRG</sequence>
<dbReference type="InterPro" id="IPR012337">
    <property type="entry name" value="RNaseH-like_sf"/>
</dbReference>
<accession>A0A391NST4</accession>
<dbReference type="InterPro" id="IPR043502">
    <property type="entry name" value="DNA/RNA_pol_sf"/>
</dbReference>
<dbReference type="OrthoDB" id="10265614at2759"/>
<evidence type="ECO:0000256" key="6">
    <source>
        <dbReference type="ARBA" id="ARBA00022932"/>
    </source>
</evidence>
<gene>
    <name evidence="10" type="ORF">KIPB_008018</name>
</gene>
<evidence type="ECO:0000259" key="9">
    <source>
        <dbReference type="Pfam" id="PF03175"/>
    </source>
</evidence>
<proteinExistence type="inferred from homology"/>
<evidence type="ECO:0000256" key="2">
    <source>
        <dbReference type="ARBA" id="ARBA00012417"/>
    </source>
</evidence>
<dbReference type="EC" id="2.7.7.7" evidence="2"/>
<dbReference type="InterPro" id="IPR006172">
    <property type="entry name" value="DNA-dir_DNA_pol_B"/>
</dbReference>
<evidence type="ECO:0000313" key="10">
    <source>
        <dbReference type="EMBL" id="GCA63126.1"/>
    </source>
</evidence>
<dbReference type="SUPFAM" id="SSF53098">
    <property type="entry name" value="Ribonuclease H-like"/>
    <property type="match status" value="1"/>
</dbReference>
<dbReference type="PANTHER" id="PTHR48144:SF2">
    <property type="entry name" value="DNA-DIRECTED DNA POLYMERASE"/>
    <property type="match status" value="1"/>
</dbReference>
<keyword evidence="3" id="KW-0808">Transferase</keyword>
<dbReference type="Gene3D" id="3.30.420.10">
    <property type="entry name" value="Ribonuclease H-like superfamily/Ribonuclease H"/>
    <property type="match status" value="1"/>
</dbReference>
<organism evidence="10 11">
    <name type="scientific">Kipferlia bialata</name>
    <dbReference type="NCBI Taxonomy" id="797122"/>
    <lineage>
        <taxon>Eukaryota</taxon>
        <taxon>Metamonada</taxon>
        <taxon>Carpediemonas-like organisms</taxon>
        <taxon>Kipferlia</taxon>
    </lineage>
</organism>
<keyword evidence="4" id="KW-0548">Nucleotidyltransferase</keyword>
<dbReference type="InterPro" id="IPR017964">
    <property type="entry name" value="DNA-dir_DNA_pol_B_CS"/>
</dbReference>
<dbReference type="InterPro" id="IPR004868">
    <property type="entry name" value="DNA-dir_DNA_pol_B_mt/vir"/>
</dbReference>
<dbReference type="Pfam" id="PF03175">
    <property type="entry name" value="DNA_pol_B_2"/>
    <property type="match status" value="1"/>
</dbReference>
<reference evidence="10 11" key="1">
    <citation type="journal article" date="2018" name="PLoS ONE">
        <title>The draft genome of Kipferlia bialata reveals reductive genome evolution in fornicate parasites.</title>
        <authorList>
            <person name="Tanifuji G."/>
            <person name="Takabayashi S."/>
            <person name="Kume K."/>
            <person name="Takagi M."/>
            <person name="Nakayama T."/>
            <person name="Kamikawa R."/>
            <person name="Inagaki Y."/>
            <person name="Hashimoto T."/>
        </authorList>
    </citation>
    <scope>NUCLEOTIDE SEQUENCE [LARGE SCALE GENOMIC DNA]</scope>
    <source>
        <strain evidence="10">NY0173</strain>
    </source>
</reference>
<dbReference type="PANTHER" id="PTHR48144">
    <property type="entry name" value="DNA-DIRECTED DNA POLYMERASE"/>
    <property type="match status" value="1"/>
</dbReference>
<dbReference type="EMBL" id="BDIP01002379">
    <property type="protein sequence ID" value="GCA63126.1"/>
    <property type="molecule type" value="Genomic_DNA"/>
</dbReference>
<keyword evidence="7" id="KW-0238">DNA-binding</keyword>
<feature type="domain" description="DNA-directed DNA polymerase family B mitochondria/virus" evidence="9">
    <location>
        <begin position="549"/>
        <end position="652"/>
    </location>
</feature>
<dbReference type="Gene3D" id="1.10.287.690">
    <property type="entry name" value="Helix hairpin bin"/>
    <property type="match status" value="1"/>
</dbReference>
<dbReference type="InterPro" id="IPR036397">
    <property type="entry name" value="RNaseH_sf"/>
</dbReference>
<dbReference type="Proteomes" id="UP000265618">
    <property type="component" value="Unassembled WGS sequence"/>
</dbReference>
<dbReference type="GO" id="GO:0006260">
    <property type="term" value="P:DNA replication"/>
    <property type="evidence" value="ECO:0007669"/>
    <property type="project" value="UniProtKB-KW"/>
</dbReference>
<keyword evidence="6 10" id="KW-0239">DNA-directed DNA polymerase</keyword>
<evidence type="ECO:0000256" key="3">
    <source>
        <dbReference type="ARBA" id="ARBA00022679"/>
    </source>
</evidence>
<protein>
    <recommendedName>
        <fullName evidence="2">DNA-directed DNA polymerase</fullName>
        <ecNumber evidence="2">2.7.7.7</ecNumber>
    </recommendedName>
</protein>
<evidence type="ECO:0000256" key="5">
    <source>
        <dbReference type="ARBA" id="ARBA00022705"/>
    </source>
</evidence>
<comment type="similarity">
    <text evidence="1">Belongs to the DNA polymerase type-B family.</text>
</comment>
<keyword evidence="5" id="KW-0235">DNA replication</keyword>
<evidence type="ECO:0000313" key="11">
    <source>
        <dbReference type="Proteomes" id="UP000265618"/>
    </source>
</evidence>
<dbReference type="GO" id="GO:0003677">
    <property type="term" value="F:DNA binding"/>
    <property type="evidence" value="ECO:0007669"/>
    <property type="project" value="UniProtKB-KW"/>
</dbReference>
<evidence type="ECO:0000256" key="1">
    <source>
        <dbReference type="ARBA" id="ARBA00005755"/>
    </source>
</evidence>
<comment type="caution">
    <text evidence="10">The sequence shown here is derived from an EMBL/GenBank/DDBJ whole genome shotgun (WGS) entry which is preliminary data.</text>
</comment>
<dbReference type="GO" id="GO:0003887">
    <property type="term" value="F:DNA-directed DNA polymerase activity"/>
    <property type="evidence" value="ECO:0007669"/>
    <property type="project" value="UniProtKB-KW"/>
</dbReference>
<dbReference type="PROSITE" id="PS00116">
    <property type="entry name" value="DNA_POLYMERASE_B"/>
    <property type="match status" value="1"/>
</dbReference>